<dbReference type="AlphaFoldDB" id="A0AAU7WBM1"/>
<reference evidence="2" key="1">
    <citation type="submission" date="2024-05" db="EMBL/GenBank/DDBJ databases">
        <authorList>
            <person name="Yu L."/>
        </authorList>
    </citation>
    <scope>NUCLEOTIDE SEQUENCE</scope>
    <source>
        <strain evidence="2">G08B096</strain>
    </source>
</reference>
<dbReference type="InterPro" id="IPR025444">
    <property type="entry name" value="Monooxy_af470"/>
</dbReference>
<evidence type="ECO:0000313" key="2">
    <source>
        <dbReference type="EMBL" id="XBX83256.1"/>
    </source>
</evidence>
<proteinExistence type="predicted"/>
<sequence length="191" mass="20928">MQREVFPGRYTAAPEGERVTVFLIGMRANSWWRIGRVQRVAKQMPRMLRHLVEHPEAGLLGFESWVGRTTILLSYWRSPEDLQRFAADRDAPHLEPWREFMRTALGTGHVGVWHETYDVPVADAEAVYADMPAFGLAKATAHVPVGPGMNTARQRLGRQRPAAAAAEPAPAGTAATETVGAEPSAAHAPVG</sequence>
<dbReference type="EMBL" id="CP158374">
    <property type="protein sequence ID" value="XBX83256.1"/>
    <property type="molecule type" value="Genomic_DNA"/>
</dbReference>
<name>A0AAU7WBM1_9MICO</name>
<accession>A0AAU7WBM1</accession>
<dbReference type="Pfam" id="PF13826">
    <property type="entry name" value="Monooxy_af470-like"/>
    <property type="match status" value="1"/>
</dbReference>
<gene>
    <name evidence="2" type="ORF">ABIQ69_04885</name>
</gene>
<feature type="region of interest" description="Disordered" evidence="1">
    <location>
        <begin position="150"/>
        <end position="191"/>
    </location>
</feature>
<organism evidence="2">
    <name type="scientific">Agromyces sp. G08B096</name>
    <dbReference type="NCBI Taxonomy" id="3156399"/>
    <lineage>
        <taxon>Bacteria</taxon>
        <taxon>Bacillati</taxon>
        <taxon>Actinomycetota</taxon>
        <taxon>Actinomycetes</taxon>
        <taxon>Micrococcales</taxon>
        <taxon>Microbacteriaceae</taxon>
        <taxon>Agromyces</taxon>
    </lineage>
</organism>
<evidence type="ECO:0000256" key="1">
    <source>
        <dbReference type="SAM" id="MobiDB-lite"/>
    </source>
</evidence>
<feature type="compositionally biased region" description="Low complexity" evidence="1">
    <location>
        <begin position="161"/>
        <end position="183"/>
    </location>
</feature>
<protein>
    <submittedName>
        <fullName evidence="2">DUF4188 domain-containing protein</fullName>
    </submittedName>
</protein>
<dbReference type="RefSeq" id="WP_350349260.1">
    <property type="nucleotide sequence ID" value="NZ_CP158374.1"/>
</dbReference>